<name>A0A200QNB0_MACCD</name>
<dbReference type="Gene3D" id="3.40.1740.10">
    <property type="entry name" value="VC0467-like"/>
    <property type="match status" value="1"/>
</dbReference>
<protein>
    <submittedName>
        <fullName evidence="1">Uncharacterized protein</fullName>
    </submittedName>
</protein>
<comment type="caution">
    <text evidence="1">The sequence shown here is derived from an EMBL/GenBank/DDBJ whole genome shotgun (WGS) entry which is preliminary data.</text>
</comment>
<proteinExistence type="predicted"/>
<accession>A0A200QNB0</accession>
<dbReference type="PANTHER" id="PTHR31984:SF1">
    <property type="entry name" value="OS10G0330400 PROTEIN"/>
    <property type="match status" value="1"/>
</dbReference>
<reference evidence="1 2" key="1">
    <citation type="journal article" date="2017" name="Mol. Plant">
        <title>The Genome of Medicinal Plant Macleaya cordata Provides New Insights into Benzylisoquinoline Alkaloids Metabolism.</title>
        <authorList>
            <person name="Liu X."/>
            <person name="Liu Y."/>
            <person name="Huang P."/>
            <person name="Ma Y."/>
            <person name="Qing Z."/>
            <person name="Tang Q."/>
            <person name="Cao H."/>
            <person name="Cheng P."/>
            <person name="Zheng Y."/>
            <person name="Yuan Z."/>
            <person name="Zhou Y."/>
            <person name="Liu J."/>
            <person name="Tang Z."/>
            <person name="Zhuo Y."/>
            <person name="Zhang Y."/>
            <person name="Yu L."/>
            <person name="Huang J."/>
            <person name="Yang P."/>
            <person name="Peng Q."/>
            <person name="Zhang J."/>
            <person name="Jiang W."/>
            <person name="Zhang Z."/>
            <person name="Lin K."/>
            <person name="Ro D.K."/>
            <person name="Chen X."/>
            <person name="Xiong X."/>
            <person name="Shang Y."/>
            <person name="Huang S."/>
            <person name="Zeng J."/>
        </authorList>
    </citation>
    <scope>NUCLEOTIDE SEQUENCE [LARGE SCALE GENOMIC DNA]</scope>
    <source>
        <strain evidence="2">cv. BLH2017</strain>
        <tissue evidence="1">Root</tissue>
    </source>
</reference>
<dbReference type="SUPFAM" id="SSF143456">
    <property type="entry name" value="VC0467-like"/>
    <property type="match status" value="1"/>
</dbReference>
<dbReference type="EMBL" id="MVGT01001458">
    <property type="protein sequence ID" value="OVA11929.1"/>
    <property type="molecule type" value="Genomic_DNA"/>
</dbReference>
<dbReference type="OMA" id="GNTWAHI"/>
<dbReference type="PANTHER" id="PTHR31984">
    <property type="entry name" value="TRANSPORTER, PUTATIVE (DUF179)-RELATED"/>
    <property type="match status" value="1"/>
</dbReference>
<dbReference type="AlphaFoldDB" id="A0A200QNB0"/>
<evidence type="ECO:0000313" key="1">
    <source>
        <dbReference type="EMBL" id="OVA11929.1"/>
    </source>
</evidence>
<dbReference type="Pfam" id="PF02622">
    <property type="entry name" value="DUF179"/>
    <property type="match status" value="1"/>
</dbReference>
<dbReference type="STRING" id="56857.A0A200QNB0"/>
<gene>
    <name evidence="1" type="ORF">BVC80_8761g9</name>
</gene>
<dbReference type="OrthoDB" id="1916830at2759"/>
<dbReference type="Proteomes" id="UP000195402">
    <property type="component" value="Unassembled WGS sequence"/>
</dbReference>
<organism evidence="1 2">
    <name type="scientific">Macleaya cordata</name>
    <name type="common">Five-seeded plume-poppy</name>
    <name type="synonym">Bocconia cordata</name>
    <dbReference type="NCBI Taxonomy" id="56857"/>
    <lineage>
        <taxon>Eukaryota</taxon>
        <taxon>Viridiplantae</taxon>
        <taxon>Streptophyta</taxon>
        <taxon>Embryophyta</taxon>
        <taxon>Tracheophyta</taxon>
        <taxon>Spermatophyta</taxon>
        <taxon>Magnoliopsida</taxon>
        <taxon>Ranunculales</taxon>
        <taxon>Papaveraceae</taxon>
        <taxon>Papaveroideae</taxon>
        <taxon>Macleaya</taxon>
    </lineage>
</organism>
<keyword evidence="2" id="KW-1185">Reference proteome</keyword>
<dbReference type="InParanoid" id="A0A200QNB0"/>
<evidence type="ECO:0000313" key="2">
    <source>
        <dbReference type="Proteomes" id="UP000195402"/>
    </source>
</evidence>
<sequence>MLVGWERTSRLDESSNSLDPAPIDDNCSRVTKGNTWAHILSEPEKGCLLIATEKLDGVHIFERSVILLLSIDSTGPTGIILNRPSSLTETRSTVTDVEDIFVDRPLFFGGPLDGKLILVGPKKGDDEEVVRRSGVFKELMEGLYYGTKEQSVECAAEIVKRNEVRVEEFRVFEGYCWWGKDKLKEEIRSGYWNVIACSTNIIGLN</sequence>
<dbReference type="InterPro" id="IPR003774">
    <property type="entry name" value="AlgH-like"/>
</dbReference>